<evidence type="ECO:0000256" key="3">
    <source>
        <dbReference type="ARBA" id="ARBA00023139"/>
    </source>
</evidence>
<dbReference type="KEGG" id="psa:PST_3643"/>
<dbReference type="PANTHER" id="PTHR37423">
    <property type="entry name" value="SOLUBLE LYTIC MUREIN TRANSGLYCOSYLASE-RELATED"/>
    <property type="match status" value="1"/>
</dbReference>
<dbReference type="GO" id="GO:0051205">
    <property type="term" value="P:protein insertion into membrane"/>
    <property type="evidence" value="ECO:0007669"/>
    <property type="project" value="UniProtKB-UniRule"/>
</dbReference>
<keyword evidence="2 6" id="KW-0472">Membrane</keyword>
<dbReference type="Pfam" id="PF13525">
    <property type="entry name" value="YfiO"/>
    <property type="match status" value="1"/>
</dbReference>
<dbReference type="PANTHER" id="PTHR37423:SF1">
    <property type="entry name" value="OUTER MEMBRANE PROTEIN ASSEMBLY FACTOR BAMD"/>
    <property type="match status" value="1"/>
</dbReference>
<evidence type="ECO:0000313" key="8">
    <source>
        <dbReference type="EMBL" id="ABP81268.1"/>
    </source>
</evidence>
<comment type="subunit">
    <text evidence="6">Part of the Bam complex.</text>
</comment>
<dbReference type="NCBIfam" id="TIGR03302">
    <property type="entry name" value="OM_YfiO"/>
    <property type="match status" value="1"/>
</dbReference>
<reference evidence="8 9" key="1">
    <citation type="journal article" date="2008" name="Proc. Natl. Acad. Sci. U.S.A.">
        <title>Nitrogen fixation island and rhizosphere competence traits in the genome of root-associated Pseudomonas stutzeri A1501.</title>
        <authorList>
            <person name="Yan Y."/>
            <person name="Yang J."/>
            <person name="Dou Y."/>
            <person name="Chen M."/>
            <person name="Ping S."/>
            <person name="Peng J."/>
            <person name="Lu W."/>
            <person name="Zhang W."/>
            <person name="Yao Z."/>
            <person name="Li H."/>
            <person name="Liu W."/>
            <person name="He S."/>
            <person name="Geng L."/>
            <person name="Zhang X."/>
            <person name="Yang F."/>
            <person name="Yu H."/>
            <person name="Zhan Y."/>
            <person name="Li D."/>
            <person name="Lin Z."/>
            <person name="Wang Y."/>
            <person name="Elmerich C."/>
            <person name="Lin M."/>
            <person name="Jin Q."/>
        </authorList>
    </citation>
    <scope>NUCLEOTIDE SEQUENCE [LARGE SCALE GENOMIC DNA]</scope>
    <source>
        <strain evidence="8 9">A1501</strain>
    </source>
</reference>
<accession>A4VQL7</accession>
<dbReference type="Proteomes" id="UP000000233">
    <property type="component" value="Chromosome"/>
</dbReference>
<dbReference type="CDD" id="cd15830">
    <property type="entry name" value="BamD"/>
    <property type="match status" value="1"/>
</dbReference>
<dbReference type="Gene3D" id="1.25.40.10">
    <property type="entry name" value="Tetratricopeptide repeat domain"/>
    <property type="match status" value="1"/>
</dbReference>
<evidence type="ECO:0000256" key="5">
    <source>
        <dbReference type="ARBA" id="ARBA00023288"/>
    </source>
</evidence>
<organism evidence="8 9">
    <name type="scientific">Stutzerimonas stutzeri (strain A1501)</name>
    <name type="common">Pseudomonas stutzeri</name>
    <dbReference type="NCBI Taxonomy" id="379731"/>
    <lineage>
        <taxon>Bacteria</taxon>
        <taxon>Pseudomonadati</taxon>
        <taxon>Pseudomonadota</taxon>
        <taxon>Gammaproteobacteria</taxon>
        <taxon>Pseudomonadales</taxon>
        <taxon>Pseudomonadaceae</taxon>
        <taxon>Stutzerimonas</taxon>
    </lineage>
</organism>
<dbReference type="InterPro" id="IPR017689">
    <property type="entry name" value="BamD"/>
</dbReference>
<proteinExistence type="inferred from homology"/>
<evidence type="ECO:0000313" key="9">
    <source>
        <dbReference type="Proteomes" id="UP000000233"/>
    </source>
</evidence>
<dbReference type="eggNOG" id="COG4105">
    <property type="taxonomic scope" value="Bacteria"/>
</dbReference>
<keyword evidence="1 6" id="KW-0732">Signal</keyword>
<dbReference type="AlphaFoldDB" id="A4VQL7"/>
<evidence type="ECO:0000256" key="2">
    <source>
        <dbReference type="ARBA" id="ARBA00023136"/>
    </source>
</evidence>
<protein>
    <recommendedName>
        <fullName evidence="6">Outer membrane protein assembly factor BamD</fullName>
    </recommendedName>
</protein>
<evidence type="ECO:0000256" key="6">
    <source>
        <dbReference type="HAMAP-Rule" id="MF_00922"/>
    </source>
</evidence>
<feature type="domain" description="Outer membrane lipoprotein BamD-like" evidence="7">
    <location>
        <begin position="76"/>
        <end position="277"/>
    </location>
</feature>
<dbReference type="HOGENOM" id="CLU_065982_0_0_6"/>
<comment type="subcellular location">
    <subcellularLocation>
        <location evidence="6">Cell outer membrane</location>
    </subcellularLocation>
</comment>
<keyword evidence="4 6" id="KW-0998">Cell outer membrane</keyword>
<dbReference type="InterPro" id="IPR011990">
    <property type="entry name" value="TPR-like_helical_dom_sf"/>
</dbReference>
<keyword evidence="9" id="KW-1185">Reference proteome</keyword>
<dbReference type="FunFam" id="1.25.40.10:FF:000419">
    <property type="entry name" value="Outer membrane protein assembly factor BamD"/>
    <property type="match status" value="1"/>
</dbReference>
<dbReference type="GO" id="GO:0043165">
    <property type="term" value="P:Gram-negative-bacterium-type cell outer membrane assembly"/>
    <property type="evidence" value="ECO:0007669"/>
    <property type="project" value="UniProtKB-UniRule"/>
</dbReference>
<keyword evidence="3" id="KW-0564">Palmitate</keyword>
<dbReference type="InterPro" id="IPR039565">
    <property type="entry name" value="BamD-like"/>
</dbReference>
<evidence type="ECO:0000256" key="1">
    <source>
        <dbReference type="ARBA" id="ARBA00022729"/>
    </source>
</evidence>
<gene>
    <name evidence="8" type="primary">comL</name>
    <name evidence="6" type="synonym">bamD</name>
    <name evidence="8" type="ordered locus">PST_3643</name>
</gene>
<dbReference type="EMBL" id="CP000304">
    <property type="protein sequence ID" value="ABP81268.1"/>
    <property type="molecule type" value="Genomic_DNA"/>
</dbReference>
<evidence type="ECO:0000259" key="7">
    <source>
        <dbReference type="Pfam" id="PF13525"/>
    </source>
</evidence>
<sequence>MAERPLVSATRLCLNTASLSRRTGAPIITGRLRARQPAVTGTQAAMQVKHLLLIAIFALTAACSSNETVDENLGEVELYQQAQADLDNKSYTSAISKLKALESRYPFGRFAEQAQLELIYAYYRNAEPEAARSAAERFIRLHPQHPNVDYAYYLKGLASFDQDRGLLARFLPLDMTKRDPGAARDSFNEFAQLTSRYPNSRYSPDAKARMIYLRNLLAANEIHVAHYYLKRQAYVAAANRGRYVVENFQGTPAVADGLAVMTEAYQRLGLDDLADASLKTLQLNYPDHATLEDGKFTPIEREEDTRSWLSKATLGLIEGEAPRPDTSRANRDVLRQYENAARDLPEELRPVLKEVEQQEPKRSWWSRLTFGLFD</sequence>
<keyword evidence="5" id="KW-0449">Lipoprotein</keyword>
<comment type="function">
    <text evidence="6">Part of the outer membrane protein assembly complex, which is involved in assembly and insertion of beta-barrel proteins into the outer membrane.</text>
</comment>
<evidence type="ECO:0000256" key="4">
    <source>
        <dbReference type="ARBA" id="ARBA00023237"/>
    </source>
</evidence>
<dbReference type="HAMAP" id="MF_00922">
    <property type="entry name" value="OM_assembly_BamD"/>
    <property type="match status" value="1"/>
</dbReference>
<dbReference type="GO" id="GO:1990063">
    <property type="term" value="C:Bam protein complex"/>
    <property type="evidence" value="ECO:0007669"/>
    <property type="project" value="TreeGrafter"/>
</dbReference>
<comment type="similarity">
    <text evidence="6">Belongs to the BamD family.</text>
</comment>
<dbReference type="SUPFAM" id="SSF48452">
    <property type="entry name" value="TPR-like"/>
    <property type="match status" value="1"/>
</dbReference>
<name>A4VQL7_STUS1</name>